<dbReference type="PRINTS" id="PR00453">
    <property type="entry name" value="VWFADOMAIN"/>
</dbReference>
<dbReference type="InterPro" id="IPR036465">
    <property type="entry name" value="vWFA_dom_sf"/>
</dbReference>
<dbReference type="Proteomes" id="UP000678393">
    <property type="component" value="Unassembled WGS sequence"/>
</dbReference>
<reference evidence="5" key="1">
    <citation type="submission" date="2021-04" db="EMBL/GenBank/DDBJ databases">
        <authorList>
            <consortium name="Molecular Ecology Group"/>
        </authorList>
    </citation>
    <scope>NUCLEOTIDE SEQUENCE</scope>
</reference>
<dbReference type="AlphaFoldDB" id="A0A8S3ZF42"/>
<evidence type="ECO:0000259" key="4">
    <source>
        <dbReference type="PROSITE" id="PS51720"/>
    </source>
</evidence>
<dbReference type="SUPFAM" id="SSF52540">
    <property type="entry name" value="P-loop containing nucleoside triphosphate hydrolases"/>
    <property type="match status" value="1"/>
</dbReference>
<accession>A0A8S3ZF42</accession>
<dbReference type="GO" id="GO:0005525">
    <property type="term" value="F:GTP binding"/>
    <property type="evidence" value="ECO:0007669"/>
    <property type="project" value="InterPro"/>
</dbReference>
<dbReference type="Gene3D" id="3.40.50.300">
    <property type="entry name" value="P-loop containing nucleotide triphosphate hydrolases"/>
    <property type="match status" value="1"/>
</dbReference>
<dbReference type="Pfam" id="PF04548">
    <property type="entry name" value="AIG1"/>
    <property type="match status" value="1"/>
</dbReference>
<gene>
    <name evidence="5" type="ORF">CUNI_LOCUS11149</name>
</gene>
<dbReference type="SMART" id="SM00327">
    <property type="entry name" value="VWA"/>
    <property type="match status" value="2"/>
</dbReference>
<feature type="domain" description="VWFA" evidence="3">
    <location>
        <begin position="421"/>
        <end position="591"/>
    </location>
</feature>
<dbReference type="Gene3D" id="3.40.50.410">
    <property type="entry name" value="von Willebrand factor, type A domain"/>
    <property type="match status" value="2"/>
</dbReference>
<dbReference type="EMBL" id="CAJHNH020002105">
    <property type="protein sequence ID" value="CAG5125591.1"/>
    <property type="molecule type" value="Genomic_DNA"/>
</dbReference>
<dbReference type="Pfam" id="PF00092">
    <property type="entry name" value="VWA"/>
    <property type="match status" value="2"/>
</dbReference>
<dbReference type="PANTHER" id="PTHR24020">
    <property type="entry name" value="COLLAGEN ALPHA"/>
    <property type="match status" value="1"/>
</dbReference>
<dbReference type="PROSITE" id="PS51720">
    <property type="entry name" value="G_AIG1"/>
    <property type="match status" value="1"/>
</dbReference>
<comment type="caution">
    <text evidence="5">The sequence shown here is derived from an EMBL/GenBank/DDBJ whole genome shotgun (WGS) entry which is preliminary data.</text>
</comment>
<evidence type="ECO:0000313" key="5">
    <source>
        <dbReference type="EMBL" id="CAG5125591.1"/>
    </source>
</evidence>
<feature type="domain" description="VWFA" evidence="3">
    <location>
        <begin position="235"/>
        <end position="405"/>
    </location>
</feature>
<protein>
    <submittedName>
        <fullName evidence="5">Uncharacterized protein</fullName>
    </submittedName>
</protein>
<dbReference type="CDD" id="cd01450">
    <property type="entry name" value="vWFA_subfamily_ECM"/>
    <property type="match status" value="1"/>
</dbReference>
<organism evidence="5 6">
    <name type="scientific">Candidula unifasciata</name>
    <dbReference type="NCBI Taxonomy" id="100452"/>
    <lineage>
        <taxon>Eukaryota</taxon>
        <taxon>Metazoa</taxon>
        <taxon>Spiralia</taxon>
        <taxon>Lophotrochozoa</taxon>
        <taxon>Mollusca</taxon>
        <taxon>Gastropoda</taxon>
        <taxon>Heterobranchia</taxon>
        <taxon>Euthyneura</taxon>
        <taxon>Panpulmonata</taxon>
        <taxon>Eupulmonata</taxon>
        <taxon>Stylommatophora</taxon>
        <taxon>Helicina</taxon>
        <taxon>Helicoidea</taxon>
        <taxon>Geomitridae</taxon>
        <taxon>Candidula</taxon>
    </lineage>
</organism>
<keyword evidence="6" id="KW-1185">Reference proteome</keyword>
<dbReference type="OrthoDB" id="10256829at2759"/>
<dbReference type="SUPFAM" id="SSF53300">
    <property type="entry name" value="vWA-like"/>
    <property type="match status" value="2"/>
</dbReference>
<evidence type="ECO:0000259" key="3">
    <source>
        <dbReference type="PROSITE" id="PS50234"/>
    </source>
</evidence>
<keyword evidence="2" id="KW-0547">Nucleotide-binding</keyword>
<feature type="non-terminal residue" evidence="5">
    <location>
        <position position="1"/>
    </location>
</feature>
<evidence type="ECO:0000256" key="2">
    <source>
        <dbReference type="ARBA" id="ARBA00022741"/>
    </source>
</evidence>
<name>A0A8S3ZF42_9EUPU</name>
<sequence>MNIQASDIDRDQINILLCGPPGHGKSSTGNSILGSAAFSVSSDGETETTAAEVKSTTYESYKVKVVDCPPTPREKPGKRNVLVSCESMMPKLLKLCPKGFHAVIVVLQYGSRFFEEEEYAMAMLKEMCGEQFIKRHCICVISHGDMFKKAMEKSSPQGAALDFNSWCRKRSPTSVLGRIFAACEYRCVLFDNFTNDVNTKKAQVRQMMSMIIDSWPKRSLRVVVSVNPNMRIKADIHILIETAPSYDEYQSQLKFAVNYTSRYKIGPDTARACVMIFGQDDHLRFDFSMFNTHEQLAQTLLRAPFLKLSSGTDKALRLARQESFGSSGRIRHDVKQMVVMVTEGRTADESKTIEEADQLKSSGAGIIVVGVASVNRSILTAIASDATHVYIADTYVELLELTIEIAQKTAEEAPQYRARADILFILDSSGSISPADYQKGLDFVIYLIYNFNIGPNEEHFSVMVFSDDSQILFDFTLTHHDQVIRGIRAAPHMRQSTNTAAALELARTQVFTPRCGCRGGKKIAIIITDGCSNNIHKTARAAEELRESGVLTLAVGVGDINPVELAHIATLPEDVYTVDNYSVLQTIQDELTEKTCRL</sequence>
<feature type="domain" description="AIG1-type G" evidence="4">
    <location>
        <begin position="10"/>
        <end position="233"/>
    </location>
</feature>
<comment type="similarity">
    <text evidence="1">Belongs to the TRAFAC class TrmE-Era-EngA-EngB-Septin-like GTPase superfamily. AIG1/Toc34/Toc159-like paraseptin GTPase family. IAN subfamily.</text>
</comment>
<dbReference type="InterPro" id="IPR006703">
    <property type="entry name" value="G_AIG1"/>
</dbReference>
<evidence type="ECO:0000313" key="6">
    <source>
        <dbReference type="Proteomes" id="UP000678393"/>
    </source>
</evidence>
<proteinExistence type="inferred from homology"/>
<dbReference type="InterPro" id="IPR027417">
    <property type="entry name" value="P-loop_NTPase"/>
</dbReference>
<dbReference type="InterPro" id="IPR050525">
    <property type="entry name" value="ECM_Assembly_Org"/>
</dbReference>
<dbReference type="PROSITE" id="PS50234">
    <property type="entry name" value="VWFA"/>
    <property type="match status" value="2"/>
</dbReference>
<evidence type="ECO:0000256" key="1">
    <source>
        <dbReference type="ARBA" id="ARBA00008535"/>
    </source>
</evidence>
<dbReference type="PANTHER" id="PTHR24020:SF84">
    <property type="entry name" value="VWFA DOMAIN-CONTAINING PROTEIN"/>
    <property type="match status" value="1"/>
</dbReference>
<dbReference type="InterPro" id="IPR002035">
    <property type="entry name" value="VWF_A"/>
</dbReference>